<dbReference type="InterPro" id="IPR013658">
    <property type="entry name" value="SGL"/>
</dbReference>
<feature type="domain" description="SMP-30/Gluconolactonase/LRE-like region" evidence="4">
    <location>
        <begin position="17"/>
        <end position="260"/>
    </location>
</feature>
<comment type="cofactor">
    <cofactor evidence="3">
        <name>Zn(2+)</name>
        <dbReference type="ChEBI" id="CHEBI:29105"/>
    </cofactor>
    <text evidence="3">Binds 1 divalent metal cation per subunit.</text>
</comment>
<dbReference type="GO" id="GO:0005509">
    <property type="term" value="F:calcium ion binding"/>
    <property type="evidence" value="ECO:0007669"/>
    <property type="project" value="TreeGrafter"/>
</dbReference>
<dbReference type="SUPFAM" id="SSF63829">
    <property type="entry name" value="Calcium-dependent phosphotriesterase"/>
    <property type="match status" value="1"/>
</dbReference>
<name>A0A9X2MU28_9BACL</name>
<dbReference type="Proteomes" id="UP001141950">
    <property type="component" value="Unassembled WGS sequence"/>
</dbReference>
<dbReference type="Pfam" id="PF08450">
    <property type="entry name" value="SGL"/>
    <property type="match status" value="1"/>
</dbReference>
<dbReference type="Gene3D" id="2.120.10.30">
    <property type="entry name" value="TolB, C-terminal domain"/>
    <property type="match status" value="1"/>
</dbReference>
<keyword evidence="6" id="KW-1185">Reference proteome</keyword>
<feature type="binding site" evidence="3">
    <location>
        <position position="150"/>
    </location>
    <ligand>
        <name>a divalent metal cation</name>
        <dbReference type="ChEBI" id="CHEBI:60240"/>
    </ligand>
</feature>
<organism evidence="5 6">
    <name type="scientific">Paenibacillus soyae</name>
    <dbReference type="NCBI Taxonomy" id="2969249"/>
    <lineage>
        <taxon>Bacteria</taxon>
        <taxon>Bacillati</taxon>
        <taxon>Bacillota</taxon>
        <taxon>Bacilli</taxon>
        <taxon>Bacillales</taxon>
        <taxon>Paenibacillaceae</taxon>
        <taxon>Paenibacillus</taxon>
    </lineage>
</organism>
<proteinExistence type="inferred from homology"/>
<feature type="binding site" evidence="3">
    <location>
        <position position="200"/>
    </location>
    <ligand>
        <name>a divalent metal cation</name>
        <dbReference type="ChEBI" id="CHEBI:60240"/>
    </ligand>
</feature>
<evidence type="ECO:0000313" key="5">
    <source>
        <dbReference type="EMBL" id="MCR2806505.1"/>
    </source>
</evidence>
<dbReference type="InterPro" id="IPR005511">
    <property type="entry name" value="SMP-30"/>
</dbReference>
<evidence type="ECO:0000256" key="2">
    <source>
        <dbReference type="PIRSR" id="PIRSR605511-1"/>
    </source>
</evidence>
<dbReference type="PANTHER" id="PTHR10907:SF47">
    <property type="entry name" value="REGUCALCIN"/>
    <property type="match status" value="1"/>
</dbReference>
<keyword evidence="3" id="KW-0862">Zinc</keyword>
<dbReference type="EMBL" id="JANIPJ010000017">
    <property type="protein sequence ID" value="MCR2806505.1"/>
    <property type="molecule type" value="Genomic_DNA"/>
</dbReference>
<dbReference type="RefSeq" id="WP_257449999.1">
    <property type="nucleotide sequence ID" value="NZ_JANIPJ010000017.1"/>
</dbReference>
<comment type="caution">
    <text evidence="5">The sequence shown here is derived from an EMBL/GenBank/DDBJ whole genome shotgun (WGS) entry which is preliminary data.</text>
</comment>
<evidence type="ECO:0000313" key="6">
    <source>
        <dbReference type="Proteomes" id="UP001141950"/>
    </source>
</evidence>
<feature type="binding site" evidence="3">
    <location>
        <position position="19"/>
    </location>
    <ligand>
        <name>a divalent metal cation</name>
        <dbReference type="ChEBI" id="CHEBI:60240"/>
    </ligand>
</feature>
<dbReference type="PANTHER" id="PTHR10907">
    <property type="entry name" value="REGUCALCIN"/>
    <property type="match status" value="1"/>
</dbReference>
<evidence type="ECO:0000256" key="3">
    <source>
        <dbReference type="PIRSR" id="PIRSR605511-2"/>
    </source>
</evidence>
<reference evidence="5" key="1">
    <citation type="submission" date="2022-08" db="EMBL/GenBank/DDBJ databases">
        <title>The genomic sequence of strain Paenibacillus sp. SCIV0701.</title>
        <authorList>
            <person name="Zhao H."/>
        </authorList>
    </citation>
    <scope>NUCLEOTIDE SEQUENCE</scope>
    <source>
        <strain evidence="5">SCIV0701</strain>
    </source>
</reference>
<protein>
    <submittedName>
        <fullName evidence="5">SMP-30/gluconolactonase/LRE family protein</fullName>
    </submittedName>
</protein>
<feature type="active site" description="Proton donor/acceptor" evidence="2">
    <location>
        <position position="200"/>
    </location>
</feature>
<dbReference type="PRINTS" id="PR01790">
    <property type="entry name" value="SMP30FAMILY"/>
</dbReference>
<sequence length="298" mass="32559">MIRTEQASLILDSKSELGEGPHWDSVSGTLYFVDIIGQMAHAYDPRGGKHDVHRFGLMPSSVIPMADGRWVLTMQDGIYSYSPGDGALEVLAMVEEDLPGNRFNDAKCDPMGRLWAGTMDMSFRAFTGSLYRMEPDGGVRRMLGDVGCSNGLSWDESKSSMYYIDTMKREVYGFHYETETGEISGRRKLLDWPEDAGSPDGMTIDAEGMLWIAHFGGGRVSRWNPANGELLGEIRVAAPNVTSCVFGGESLDELYITTARTGLTPSQLEAYPHAGGVFAAKLGVTGTPSRCFGGRDVR</sequence>
<accession>A0A9X2MU28</accession>
<dbReference type="GO" id="GO:0019853">
    <property type="term" value="P:L-ascorbic acid biosynthetic process"/>
    <property type="evidence" value="ECO:0007669"/>
    <property type="project" value="TreeGrafter"/>
</dbReference>
<dbReference type="GO" id="GO:0004341">
    <property type="term" value="F:gluconolactonase activity"/>
    <property type="evidence" value="ECO:0007669"/>
    <property type="project" value="TreeGrafter"/>
</dbReference>
<dbReference type="InterPro" id="IPR011042">
    <property type="entry name" value="6-blade_b-propeller_TolB-like"/>
</dbReference>
<feature type="binding site" evidence="3">
    <location>
        <position position="102"/>
    </location>
    <ligand>
        <name>substrate</name>
    </ligand>
</feature>
<gene>
    <name evidence="5" type="ORF">NQZ67_21720</name>
</gene>
<evidence type="ECO:0000259" key="4">
    <source>
        <dbReference type="Pfam" id="PF08450"/>
    </source>
</evidence>
<keyword evidence="3" id="KW-0479">Metal-binding</keyword>
<comment type="similarity">
    <text evidence="1">Belongs to the SMP-30/CGR1 family.</text>
</comment>
<evidence type="ECO:0000256" key="1">
    <source>
        <dbReference type="ARBA" id="ARBA00008853"/>
    </source>
</evidence>
<dbReference type="AlphaFoldDB" id="A0A9X2MU28"/>
<feature type="binding site" evidence="3">
    <location>
        <position position="104"/>
    </location>
    <ligand>
        <name>substrate</name>
    </ligand>
</feature>